<proteinExistence type="predicted"/>
<dbReference type="Proteomes" id="UP001597213">
    <property type="component" value="Unassembled WGS sequence"/>
</dbReference>
<reference evidence="4" key="1">
    <citation type="journal article" date="2019" name="Int. J. Syst. Evol. Microbiol.">
        <title>The Global Catalogue of Microorganisms (GCM) 10K type strain sequencing project: providing services to taxonomists for standard genome sequencing and annotation.</title>
        <authorList>
            <consortium name="The Broad Institute Genomics Platform"/>
            <consortium name="The Broad Institute Genome Sequencing Center for Infectious Disease"/>
            <person name="Wu L."/>
            <person name="Ma J."/>
        </authorList>
    </citation>
    <scope>NUCLEOTIDE SEQUENCE [LARGE SCALE GENOMIC DNA]</scope>
    <source>
        <strain evidence="4">CCUG 56029</strain>
    </source>
</reference>
<accession>A0ABW4R2W9</accession>
<comment type="caution">
    <text evidence="3">The sequence shown here is derived from an EMBL/GenBank/DDBJ whole genome shotgun (WGS) entry which is preliminary data.</text>
</comment>
<dbReference type="PANTHER" id="PTHR46401:SF2">
    <property type="entry name" value="GLYCOSYLTRANSFERASE WBBK-RELATED"/>
    <property type="match status" value="1"/>
</dbReference>
<keyword evidence="4" id="KW-1185">Reference proteome</keyword>
<dbReference type="Pfam" id="PF00534">
    <property type="entry name" value="Glycos_transf_1"/>
    <property type="match status" value="1"/>
</dbReference>
<name>A0ABW4R2W9_9RHOB</name>
<dbReference type="PANTHER" id="PTHR46401">
    <property type="entry name" value="GLYCOSYLTRANSFERASE WBBK-RELATED"/>
    <property type="match status" value="1"/>
</dbReference>
<gene>
    <name evidence="3" type="ORF">ACFSCT_01080</name>
</gene>
<dbReference type="RefSeq" id="WP_379139455.1">
    <property type="nucleotide sequence ID" value="NZ_JBHUEN010000003.1"/>
</dbReference>
<dbReference type="CDD" id="cd03809">
    <property type="entry name" value="GT4_MtfB-like"/>
    <property type="match status" value="1"/>
</dbReference>
<protein>
    <submittedName>
        <fullName evidence="3">Glycosyltransferase family 4 protein</fullName>
    </submittedName>
</protein>
<organism evidence="3 4">
    <name type="scientific">Paracoccus pacificus</name>
    <dbReference type="NCBI Taxonomy" id="1463598"/>
    <lineage>
        <taxon>Bacteria</taxon>
        <taxon>Pseudomonadati</taxon>
        <taxon>Pseudomonadota</taxon>
        <taxon>Alphaproteobacteria</taxon>
        <taxon>Rhodobacterales</taxon>
        <taxon>Paracoccaceae</taxon>
        <taxon>Paracoccus</taxon>
    </lineage>
</organism>
<keyword evidence="1" id="KW-0808">Transferase</keyword>
<dbReference type="EMBL" id="JBHUEN010000003">
    <property type="protein sequence ID" value="MFD1880307.1"/>
    <property type="molecule type" value="Genomic_DNA"/>
</dbReference>
<dbReference type="InterPro" id="IPR001296">
    <property type="entry name" value="Glyco_trans_1"/>
</dbReference>
<sequence length="427" mass="45983">MAARASPWLLDISRLVSRIGTGPLTGIDRIEAAWLRHLAEARTRDAEVLFLLCRSDTGQLLLPGELAGRVLDWAGGDRRGLAQRPGWRDRLRGPVAERHRALAALRPHAIGISLLSGGPFHWLARKIRRALPQGGTYLNLGHANLDPRLAATLAQVPGLRRVVMIHDTIPLDHPQYARRNQPAAHRRRLGTAMGSDLILTVSQDSGARIRHWAERFGMPATAPVVVTPPGIAVDASAVPQLPDGIPTDRPFFVTLGTIEPRKNHALLLDVWEELARRLPAGQIPRLLILGRRGWMNETVFARLDALPDGSPVMELPGLPDTAVTAILARAHGLLMPSHAEGFGLPLAEAAALGTPVLASPLPVVREVLGDTAVILPPDEPAAWAKAIAGLSIGPRRAMPVPELPGWPAHFARARQAIGGLAPAKTFD</sequence>
<feature type="domain" description="Glycosyl transferase family 1" evidence="2">
    <location>
        <begin position="244"/>
        <end position="390"/>
    </location>
</feature>
<dbReference type="SUPFAM" id="SSF53756">
    <property type="entry name" value="UDP-Glycosyltransferase/glycogen phosphorylase"/>
    <property type="match status" value="1"/>
</dbReference>
<evidence type="ECO:0000313" key="3">
    <source>
        <dbReference type="EMBL" id="MFD1880307.1"/>
    </source>
</evidence>
<evidence type="ECO:0000256" key="1">
    <source>
        <dbReference type="ARBA" id="ARBA00022679"/>
    </source>
</evidence>
<evidence type="ECO:0000313" key="4">
    <source>
        <dbReference type="Proteomes" id="UP001597213"/>
    </source>
</evidence>
<evidence type="ECO:0000259" key="2">
    <source>
        <dbReference type="Pfam" id="PF00534"/>
    </source>
</evidence>
<dbReference type="Gene3D" id="3.40.50.2000">
    <property type="entry name" value="Glycogen Phosphorylase B"/>
    <property type="match status" value="1"/>
</dbReference>